<evidence type="ECO:0000313" key="2">
    <source>
        <dbReference type="Proteomes" id="UP000238882"/>
    </source>
</evidence>
<gene>
    <name evidence="1" type="ORF">BTO18_11385</name>
</gene>
<reference evidence="1 2" key="1">
    <citation type="submission" date="2016-12" db="EMBL/GenBank/DDBJ databases">
        <title>Trade-off between light-utilization and light-protection in marine flavobacteria.</title>
        <authorList>
            <person name="Kumagai Y."/>
            <person name="Yoshizawa S."/>
            <person name="Kogure K."/>
            <person name="Iwasaki W."/>
        </authorList>
    </citation>
    <scope>NUCLEOTIDE SEQUENCE [LARGE SCALE GENOMIC DNA]</scope>
    <source>
        <strain evidence="1 2">NBRC 108759</strain>
    </source>
</reference>
<keyword evidence="2" id="KW-1185">Reference proteome</keyword>
<name>A0A2S7WQ44_9FLAO</name>
<sequence>MQIIYDQKVEQLKKMFVTFCKVYITILNFIGEKEFKNTKNYTDKYLKLETSFPHRIGKLLLANSRKKIVPKLVKPNRK</sequence>
<dbReference type="AlphaFoldDB" id="A0A2S7WQ44"/>
<accession>A0A2S7WQ44</accession>
<proteinExistence type="predicted"/>
<dbReference type="EMBL" id="MSCN01000001">
    <property type="protein sequence ID" value="PQJ79738.1"/>
    <property type="molecule type" value="Genomic_DNA"/>
</dbReference>
<organism evidence="1 2">
    <name type="scientific">Polaribacter porphyrae</name>
    <dbReference type="NCBI Taxonomy" id="1137780"/>
    <lineage>
        <taxon>Bacteria</taxon>
        <taxon>Pseudomonadati</taxon>
        <taxon>Bacteroidota</taxon>
        <taxon>Flavobacteriia</taxon>
        <taxon>Flavobacteriales</taxon>
        <taxon>Flavobacteriaceae</taxon>
    </lineage>
</organism>
<protein>
    <submittedName>
        <fullName evidence="1">Uncharacterized protein</fullName>
    </submittedName>
</protein>
<dbReference type="Proteomes" id="UP000238882">
    <property type="component" value="Unassembled WGS sequence"/>
</dbReference>
<comment type="caution">
    <text evidence="1">The sequence shown here is derived from an EMBL/GenBank/DDBJ whole genome shotgun (WGS) entry which is preliminary data.</text>
</comment>
<evidence type="ECO:0000313" key="1">
    <source>
        <dbReference type="EMBL" id="PQJ79738.1"/>
    </source>
</evidence>